<keyword evidence="5 7" id="KW-1133">Transmembrane helix</keyword>
<comment type="subcellular location">
    <subcellularLocation>
        <location evidence="1">Membrane</location>
        <topology evidence="1">Multi-pass membrane protein</topology>
    </subcellularLocation>
</comment>
<accession>A0A835CSM9</accession>
<dbReference type="InterPro" id="IPR002259">
    <property type="entry name" value="Eqnu_transpt"/>
</dbReference>
<feature type="transmembrane region" description="Helical" evidence="7">
    <location>
        <begin position="114"/>
        <end position="133"/>
    </location>
</feature>
<dbReference type="OrthoDB" id="46396at2759"/>
<proteinExistence type="inferred from homology"/>
<reference evidence="8 9" key="1">
    <citation type="submission" date="2020-08" db="EMBL/GenBank/DDBJ databases">
        <title>Aphidius gifuensis genome sequencing and assembly.</title>
        <authorList>
            <person name="Du Z."/>
        </authorList>
    </citation>
    <scope>NUCLEOTIDE SEQUENCE [LARGE SCALE GENOMIC DNA]</scope>
    <source>
        <strain evidence="8">YNYX2018</strain>
        <tissue evidence="8">Adults</tissue>
    </source>
</reference>
<feature type="transmembrane region" description="Helical" evidence="7">
    <location>
        <begin position="42"/>
        <end position="64"/>
    </location>
</feature>
<sequence>MPDQLNRSNNRKVDCRNDESSKGLIDKAVPEIKPKDRISSRIRVIITQLGTIILFLISTLFVKINTDEWQYLFLGITLITAAGINAVSSILAGTMFAIVGHFPPKYITSFSQGLSSSGIFSAILQILSLWLSTGPIATGFMYFLIGFFIFLSSFFSYIFLEKQKFFKYYIKNKPVIKKSVYSGDDTTSSAENNPVSYVKIFLKIWPYGLSMFITFSATYSVFPAINTLVKSEAPSKTEWYSA</sequence>
<feature type="transmembrane region" description="Helical" evidence="7">
    <location>
        <begin position="139"/>
        <end position="160"/>
    </location>
</feature>
<evidence type="ECO:0000256" key="6">
    <source>
        <dbReference type="ARBA" id="ARBA00023136"/>
    </source>
</evidence>
<evidence type="ECO:0000256" key="7">
    <source>
        <dbReference type="SAM" id="Phobius"/>
    </source>
</evidence>
<dbReference type="EMBL" id="JACMRX010000002">
    <property type="protein sequence ID" value="KAF7994487.1"/>
    <property type="molecule type" value="Genomic_DNA"/>
</dbReference>
<dbReference type="GO" id="GO:0005337">
    <property type="term" value="F:nucleoside transmembrane transporter activity"/>
    <property type="evidence" value="ECO:0007669"/>
    <property type="project" value="InterPro"/>
</dbReference>
<dbReference type="Proteomes" id="UP000639338">
    <property type="component" value="Unassembled WGS sequence"/>
</dbReference>
<feature type="transmembrane region" description="Helical" evidence="7">
    <location>
        <begin position="204"/>
        <end position="225"/>
    </location>
</feature>
<evidence type="ECO:0000256" key="3">
    <source>
        <dbReference type="ARBA" id="ARBA00022448"/>
    </source>
</evidence>
<dbReference type="Pfam" id="PF01733">
    <property type="entry name" value="Nucleoside_tran"/>
    <property type="match status" value="1"/>
</dbReference>
<feature type="transmembrane region" description="Helical" evidence="7">
    <location>
        <begin position="70"/>
        <end position="102"/>
    </location>
</feature>
<comment type="similarity">
    <text evidence="2">Belongs to the SLC29A/ENT transporter (TC 2.A.57) family.</text>
</comment>
<keyword evidence="9" id="KW-1185">Reference proteome</keyword>
<organism evidence="8 9">
    <name type="scientific">Aphidius gifuensis</name>
    <name type="common">Parasitoid wasp</name>
    <dbReference type="NCBI Taxonomy" id="684658"/>
    <lineage>
        <taxon>Eukaryota</taxon>
        <taxon>Metazoa</taxon>
        <taxon>Ecdysozoa</taxon>
        <taxon>Arthropoda</taxon>
        <taxon>Hexapoda</taxon>
        <taxon>Insecta</taxon>
        <taxon>Pterygota</taxon>
        <taxon>Neoptera</taxon>
        <taxon>Endopterygota</taxon>
        <taxon>Hymenoptera</taxon>
        <taxon>Apocrita</taxon>
        <taxon>Ichneumonoidea</taxon>
        <taxon>Braconidae</taxon>
        <taxon>Aphidiinae</taxon>
        <taxon>Aphidius</taxon>
    </lineage>
</organism>
<evidence type="ECO:0000256" key="2">
    <source>
        <dbReference type="ARBA" id="ARBA00007965"/>
    </source>
</evidence>
<evidence type="ECO:0000256" key="1">
    <source>
        <dbReference type="ARBA" id="ARBA00004141"/>
    </source>
</evidence>
<protein>
    <submittedName>
        <fullName evidence="8">Uncharacterized protein</fullName>
    </submittedName>
</protein>
<dbReference type="AlphaFoldDB" id="A0A835CSM9"/>
<keyword evidence="4 7" id="KW-0812">Transmembrane</keyword>
<dbReference type="GO" id="GO:0005886">
    <property type="term" value="C:plasma membrane"/>
    <property type="evidence" value="ECO:0007669"/>
    <property type="project" value="TreeGrafter"/>
</dbReference>
<name>A0A835CSM9_APHGI</name>
<keyword evidence="3" id="KW-0813">Transport</keyword>
<dbReference type="SUPFAM" id="SSF103473">
    <property type="entry name" value="MFS general substrate transporter"/>
    <property type="match status" value="1"/>
</dbReference>
<gene>
    <name evidence="8" type="ORF">HCN44_003959</name>
</gene>
<evidence type="ECO:0000256" key="4">
    <source>
        <dbReference type="ARBA" id="ARBA00022692"/>
    </source>
</evidence>
<keyword evidence="6 7" id="KW-0472">Membrane</keyword>
<dbReference type="PRINTS" id="PR01130">
    <property type="entry name" value="DERENTRNSPRT"/>
</dbReference>
<dbReference type="InterPro" id="IPR036259">
    <property type="entry name" value="MFS_trans_sf"/>
</dbReference>
<comment type="caution">
    <text evidence="8">The sequence shown here is derived from an EMBL/GenBank/DDBJ whole genome shotgun (WGS) entry which is preliminary data.</text>
</comment>
<evidence type="ECO:0000256" key="5">
    <source>
        <dbReference type="ARBA" id="ARBA00022989"/>
    </source>
</evidence>
<evidence type="ECO:0000313" key="8">
    <source>
        <dbReference type="EMBL" id="KAF7994487.1"/>
    </source>
</evidence>
<evidence type="ECO:0000313" key="9">
    <source>
        <dbReference type="Proteomes" id="UP000639338"/>
    </source>
</evidence>
<dbReference type="PANTHER" id="PTHR10332:SF88">
    <property type="entry name" value="EQUILIBRATIVE NUCLEOSIDE TRANSPORTER 1, ISOFORM A"/>
    <property type="match status" value="1"/>
</dbReference>
<dbReference type="PANTHER" id="PTHR10332">
    <property type="entry name" value="EQUILIBRATIVE NUCLEOSIDE TRANSPORTER"/>
    <property type="match status" value="1"/>
</dbReference>